<accession>A0A9D2BJB2</accession>
<keyword evidence="5 8" id="KW-0378">Hydrolase</keyword>
<proteinExistence type="inferred from homology"/>
<reference evidence="10" key="2">
    <citation type="submission" date="2021-04" db="EMBL/GenBank/DDBJ databases">
        <authorList>
            <person name="Gilroy R."/>
        </authorList>
    </citation>
    <scope>NUCLEOTIDE SEQUENCE</scope>
    <source>
        <strain evidence="10">CHK183-1962</strain>
    </source>
</reference>
<sequence length="270" mass="31691">MIADCHMHTWFSSDSVTRPEEMIEQAVRLGMTELCITDHYDMDYPVNPETGEMEFQLDTLTYREKIRALQEQYRGRIAIRFGVELGLQTHLKDRLRTYVRQWPFDFVIGSMHLLDGKDPYYTDSFPDMSDEEMYRLYFRATAENLRSFHDFQTLGHLDYATRYGKRKAAGYNCGEYRQEIDEILQLLIEYQIALEVNTGGLKYGLGYPNPHPDIIRRYRELGGELITVGSDAHEPRYVAYSFDTASALLKEAGFRYYTLYVGRKPVFRKL</sequence>
<comment type="pathway">
    <text evidence="1 8">Amino-acid biosynthesis; L-histidine biosynthesis; L-histidine from 5-phospho-alpha-D-ribose 1-diphosphate: step 8/9.</text>
</comment>
<evidence type="ECO:0000256" key="3">
    <source>
        <dbReference type="ARBA" id="ARBA00013085"/>
    </source>
</evidence>
<dbReference type="GO" id="GO:0004401">
    <property type="term" value="F:histidinol-phosphatase activity"/>
    <property type="evidence" value="ECO:0007669"/>
    <property type="project" value="UniProtKB-UniRule"/>
</dbReference>
<comment type="similarity">
    <text evidence="2 8">Belongs to the PHP hydrolase family. HisK subfamily.</text>
</comment>
<dbReference type="EMBL" id="DXEK01000135">
    <property type="protein sequence ID" value="HIX77517.1"/>
    <property type="molecule type" value="Genomic_DNA"/>
</dbReference>
<keyword evidence="4 8" id="KW-0028">Amino-acid biosynthesis</keyword>
<dbReference type="GO" id="GO:0000105">
    <property type="term" value="P:L-histidine biosynthetic process"/>
    <property type="evidence" value="ECO:0007669"/>
    <property type="project" value="UniProtKB-UniRule"/>
</dbReference>
<protein>
    <recommendedName>
        <fullName evidence="3 8">Histidinol-phosphatase</fullName>
        <shortName evidence="8">HolPase</shortName>
        <ecNumber evidence="3 8">3.1.3.15</ecNumber>
    </recommendedName>
</protein>
<dbReference type="GO" id="GO:0005737">
    <property type="term" value="C:cytoplasm"/>
    <property type="evidence" value="ECO:0007669"/>
    <property type="project" value="TreeGrafter"/>
</dbReference>
<dbReference type="AlphaFoldDB" id="A0A9D2BJB2"/>
<dbReference type="CDD" id="cd12110">
    <property type="entry name" value="PHP_HisPPase_Hisj_like"/>
    <property type="match status" value="1"/>
</dbReference>
<evidence type="ECO:0000256" key="1">
    <source>
        <dbReference type="ARBA" id="ARBA00004970"/>
    </source>
</evidence>
<dbReference type="InterPro" id="IPR016195">
    <property type="entry name" value="Pol/histidinol_Pase-like"/>
</dbReference>
<comment type="caution">
    <text evidence="10">The sequence shown here is derived from an EMBL/GenBank/DDBJ whole genome shotgun (WGS) entry which is preliminary data.</text>
</comment>
<dbReference type="InterPro" id="IPR010140">
    <property type="entry name" value="Histidinol_P_phosphatase_HisJ"/>
</dbReference>
<dbReference type="InterPro" id="IPR003141">
    <property type="entry name" value="Pol/His_phosphatase_N"/>
</dbReference>
<dbReference type="SMART" id="SM00481">
    <property type="entry name" value="POLIIIAc"/>
    <property type="match status" value="1"/>
</dbReference>
<dbReference type="SUPFAM" id="SSF89550">
    <property type="entry name" value="PHP domain-like"/>
    <property type="match status" value="1"/>
</dbReference>
<dbReference type="PANTHER" id="PTHR21039">
    <property type="entry name" value="HISTIDINOL PHOSPHATASE-RELATED"/>
    <property type="match status" value="1"/>
</dbReference>
<dbReference type="Gene3D" id="3.20.20.140">
    <property type="entry name" value="Metal-dependent hydrolases"/>
    <property type="match status" value="1"/>
</dbReference>
<feature type="domain" description="Polymerase/histidinol phosphatase N-terminal" evidence="9">
    <location>
        <begin position="3"/>
        <end position="89"/>
    </location>
</feature>
<evidence type="ECO:0000259" key="9">
    <source>
        <dbReference type="SMART" id="SM00481"/>
    </source>
</evidence>
<dbReference type="Proteomes" id="UP000886890">
    <property type="component" value="Unassembled WGS sequence"/>
</dbReference>
<dbReference type="EC" id="3.1.3.15" evidence="3 8"/>
<keyword evidence="6 8" id="KW-0368">Histidine biosynthesis</keyword>
<evidence type="ECO:0000256" key="7">
    <source>
        <dbReference type="ARBA" id="ARBA00049158"/>
    </source>
</evidence>
<evidence type="ECO:0000256" key="2">
    <source>
        <dbReference type="ARBA" id="ARBA00009152"/>
    </source>
</evidence>
<evidence type="ECO:0000256" key="5">
    <source>
        <dbReference type="ARBA" id="ARBA00022801"/>
    </source>
</evidence>
<evidence type="ECO:0000256" key="8">
    <source>
        <dbReference type="RuleBase" id="RU366003"/>
    </source>
</evidence>
<evidence type="ECO:0000313" key="10">
    <source>
        <dbReference type="EMBL" id="HIX77517.1"/>
    </source>
</evidence>
<gene>
    <name evidence="10" type="ORF">H9734_07985</name>
</gene>
<evidence type="ECO:0000256" key="6">
    <source>
        <dbReference type="ARBA" id="ARBA00023102"/>
    </source>
</evidence>
<name>A0A9D2BJB2_9FIRM</name>
<evidence type="ECO:0000313" key="11">
    <source>
        <dbReference type="Proteomes" id="UP000886890"/>
    </source>
</evidence>
<evidence type="ECO:0000256" key="4">
    <source>
        <dbReference type="ARBA" id="ARBA00022605"/>
    </source>
</evidence>
<dbReference type="InterPro" id="IPR004013">
    <property type="entry name" value="PHP_dom"/>
</dbReference>
<dbReference type="Pfam" id="PF02811">
    <property type="entry name" value="PHP"/>
    <property type="match status" value="1"/>
</dbReference>
<dbReference type="NCBIfam" id="TIGR01856">
    <property type="entry name" value="hisJ_fam"/>
    <property type="match status" value="1"/>
</dbReference>
<organism evidence="10 11">
    <name type="scientific">Candidatus Fusicatenibacter merdavium</name>
    <dbReference type="NCBI Taxonomy" id="2838600"/>
    <lineage>
        <taxon>Bacteria</taxon>
        <taxon>Bacillati</taxon>
        <taxon>Bacillota</taxon>
        <taxon>Clostridia</taxon>
        <taxon>Lachnospirales</taxon>
        <taxon>Lachnospiraceae</taxon>
        <taxon>Fusicatenibacter</taxon>
    </lineage>
</organism>
<comment type="catalytic activity">
    <reaction evidence="7 8">
        <text>L-histidinol phosphate + H2O = L-histidinol + phosphate</text>
        <dbReference type="Rhea" id="RHEA:14465"/>
        <dbReference type="ChEBI" id="CHEBI:15377"/>
        <dbReference type="ChEBI" id="CHEBI:43474"/>
        <dbReference type="ChEBI" id="CHEBI:57699"/>
        <dbReference type="ChEBI" id="CHEBI:57980"/>
        <dbReference type="EC" id="3.1.3.15"/>
    </reaction>
</comment>
<dbReference type="PANTHER" id="PTHR21039:SF0">
    <property type="entry name" value="HISTIDINOL-PHOSPHATASE"/>
    <property type="match status" value="1"/>
</dbReference>
<reference evidence="10" key="1">
    <citation type="journal article" date="2021" name="PeerJ">
        <title>Extensive microbial diversity within the chicken gut microbiome revealed by metagenomics and culture.</title>
        <authorList>
            <person name="Gilroy R."/>
            <person name="Ravi A."/>
            <person name="Getino M."/>
            <person name="Pursley I."/>
            <person name="Horton D.L."/>
            <person name="Alikhan N.F."/>
            <person name="Baker D."/>
            <person name="Gharbi K."/>
            <person name="Hall N."/>
            <person name="Watson M."/>
            <person name="Adriaenssens E.M."/>
            <person name="Foster-Nyarko E."/>
            <person name="Jarju S."/>
            <person name="Secka A."/>
            <person name="Antonio M."/>
            <person name="Oren A."/>
            <person name="Chaudhuri R.R."/>
            <person name="La Ragione R."/>
            <person name="Hildebrand F."/>
            <person name="Pallen M.J."/>
        </authorList>
    </citation>
    <scope>NUCLEOTIDE SEQUENCE</scope>
    <source>
        <strain evidence="10">CHK183-1962</strain>
    </source>
</reference>